<dbReference type="SMART" id="SM00530">
    <property type="entry name" value="HTH_XRE"/>
    <property type="match status" value="1"/>
</dbReference>
<dbReference type="SUPFAM" id="SSF46955">
    <property type="entry name" value="Putative DNA-binding domain"/>
    <property type="match status" value="1"/>
</dbReference>
<dbReference type="PANTHER" id="PTHR46797">
    <property type="entry name" value="HTH-TYPE TRANSCRIPTIONAL REGULATOR"/>
    <property type="match status" value="1"/>
</dbReference>
<accession>A0A7W6LH26</accession>
<keyword evidence="6" id="KW-1185">Reference proteome</keyword>
<dbReference type="GO" id="GO:0051213">
    <property type="term" value="F:dioxygenase activity"/>
    <property type="evidence" value="ECO:0007669"/>
    <property type="project" value="UniProtKB-KW"/>
</dbReference>
<feature type="region of interest" description="Disordered" evidence="2">
    <location>
        <begin position="60"/>
        <end position="82"/>
    </location>
</feature>
<keyword evidence="5" id="KW-0560">Oxidoreductase</keyword>
<dbReference type="GO" id="GO:0003700">
    <property type="term" value="F:DNA-binding transcription factor activity"/>
    <property type="evidence" value="ECO:0007669"/>
    <property type="project" value="TreeGrafter"/>
</dbReference>
<dbReference type="EMBL" id="JACIEC010000003">
    <property type="protein sequence ID" value="MBB4144279.1"/>
    <property type="molecule type" value="Genomic_DNA"/>
</dbReference>
<dbReference type="InterPro" id="IPR014710">
    <property type="entry name" value="RmlC-like_jellyroll"/>
</dbReference>
<sequence length="262" mass="29052">MAGVSPSTLRLWESQGLIEPIRTPSGQRLFDSSHIDRLKMISYLRTEKGLNPAAIREQLKQESADADTDSASNEEELTSGSNLSIGQKIRRMRREAAKTLDAVARDLDIPISLLSTFERTSQGLSLKGMHDLANYFGTTITSLSGQEEPSGAESLIRSGRWSTWPTTFSGVTIQCLAEGRNQMECHRFVLAPGASSEGAYRHPGEEFLHILSGNLEIMLDGSNFFELAAGDSFYFESTRLHSWRNIHDGETVLIWVNTPPTF</sequence>
<dbReference type="CDD" id="cd00592">
    <property type="entry name" value="HTH_MerR-like"/>
    <property type="match status" value="1"/>
</dbReference>
<dbReference type="PROSITE" id="PS50937">
    <property type="entry name" value="HTH_MERR_2"/>
    <property type="match status" value="1"/>
</dbReference>
<dbReference type="GO" id="GO:0003677">
    <property type="term" value="F:DNA binding"/>
    <property type="evidence" value="ECO:0007669"/>
    <property type="project" value="UniProtKB-KW"/>
</dbReference>
<dbReference type="InterPro" id="IPR050807">
    <property type="entry name" value="TransReg_Diox_bact_type"/>
</dbReference>
<organism evidence="5 6">
    <name type="scientific">Rhizobium rhizoryzae</name>
    <dbReference type="NCBI Taxonomy" id="451876"/>
    <lineage>
        <taxon>Bacteria</taxon>
        <taxon>Pseudomonadati</taxon>
        <taxon>Pseudomonadota</taxon>
        <taxon>Alphaproteobacteria</taxon>
        <taxon>Hyphomicrobiales</taxon>
        <taxon>Rhizobiaceae</taxon>
        <taxon>Rhizobium/Agrobacterium group</taxon>
        <taxon>Rhizobium</taxon>
    </lineage>
</organism>
<dbReference type="InterPro" id="IPR010982">
    <property type="entry name" value="Lambda_DNA-bd_dom_sf"/>
</dbReference>
<evidence type="ECO:0000256" key="1">
    <source>
        <dbReference type="ARBA" id="ARBA00023125"/>
    </source>
</evidence>
<gene>
    <name evidence="5" type="ORF">GGQ72_002836</name>
</gene>
<dbReference type="Pfam" id="PF13411">
    <property type="entry name" value="MerR_1"/>
    <property type="match status" value="1"/>
</dbReference>
<evidence type="ECO:0000259" key="3">
    <source>
        <dbReference type="PROSITE" id="PS50937"/>
    </source>
</evidence>
<protein>
    <submittedName>
        <fullName evidence="5">DNA-binding transcriptional MerR regulator/quercetin dioxygenase-like cupin family protein</fullName>
    </submittedName>
</protein>
<dbReference type="SUPFAM" id="SSF51182">
    <property type="entry name" value="RmlC-like cupins"/>
    <property type="match status" value="1"/>
</dbReference>
<dbReference type="Gene3D" id="1.10.260.40">
    <property type="entry name" value="lambda repressor-like DNA-binding domains"/>
    <property type="match status" value="1"/>
</dbReference>
<proteinExistence type="predicted"/>
<evidence type="ECO:0000313" key="6">
    <source>
        <dbReference type="Proteomes" id="UP000519897"/>
    </source>
</evidence>
<dbReference type="Proteomes" id="UP000519897">
    <property type="component" value="Unassembled WGS sequence"/>
</dbReference>
<dbReference type="PANTHER" id="PTHR46797:SF1">
    <property type="entry name" value="METHYLPHOSPHONATE SYNTHASE"/>
    <property type="match status" value="1"/>
</dbReference>
<evidence type="ECO:0000259" key="4">
    <source>
        <dbReference type="PROSITE" id="PS50943"/>
    </source>
</evidence>
<evidence type="ECO:0000256" key="2">
    <source>
        <dbReference type="SAM" id="MobiDB-lite"/>
    </source>
</evidence>
<dbReference type="Gene3D" id="1.10.1660.10">
    <property type="match status" value="1"/>
</dbReference>
<dbReference type="SMART" id="SM00422">
    <property type="entry name" value="HTH_MERR"/>
    <property type="match status" value="1"/>
</dbReference>
<feature type="compositionally biased region" description="Acidic residues" evidence="2">
    <location>
        <begin position="64"/>
        <end position="77"/>
    </location>
</feature>
<dbReference type="InterPro" id="IPR011051">
    <property type="entry name" value="RmlC_Cupin_sf"/>
</dbReference>
<evidence type="ECO:0000313" key="5">
    <source>
        <dbReference type="EMBL" id="MBB4144279.1"/>
    </source>
</evidence>
<feature type="domain" description="HTH cro/C1-type" evidence="4">
    <location>
        <begin position="89"/>
        <end position="143"/>
    </location>
</feature>
<dbReference type="PROSITE" id="PS50943">
    <property type="entry name" value="HTH_CROC1"/>
    <property type="match status" value="1"/>
</dbReference>
<reference evidence="5 6" key="1">
    <citation type="submission" date="2020-08" db="EMBL/GenBank/DDBJ databases">
        <title>Genomic Encyclopedia of Type Strains, Phase IV (KMG-IV): sequencing the most valuable type-strain genomes for metagenomic binning, comparative biology and taxonomic classification.</title>
        <authorList>
            <person name="Goeker M."/>
        </authorList>
    </citation>
    <scope>NUCLEOTIDE SEQUENCE [LARGE SCALE GENOMIC DNA]</scope>
    <source>
        <strain evidence="5 6">DSM 29514</strain>
    </source>
</reference>
<dbReference type="Gene3D" id="2.60.120.10">
    <property type="entry name" value="Jelly Rolls"/>
    <property type="match status" value="1"/>
</dbReference>
<dbReference type="InterPro" id="IPR013096">
    <property type="entry name" value="Cupin_2"/>
</dbReference>
<dbReference type="GO" id="GO:0005829">
    <property type="term" value="C:cytosol"/>
    <property type="evidence" value="ECO:0007669"/>
    <property type="project" value="TreeGrafter"/>
</dbReference>
<feature type="domain" description="HTH merR-type" evidence="3">
    <location>
        <begin position="1"/>
        <end position="61"/>
    </location>
</feature>
<dbReference type="Pfam" id="PF07883">
    <property type="entry name" value="Cupin_2"/>
    <property type="match status" value="1"/>
</dbReference>
<name>A0A7W6LH26_9HYPH</name>
<dbReference type="SUPFAM" id="SSF47413">
    <property type="entry name" value="lambda repressor-like DNA-binding domains"/>
    <property type="match status" value="1"/>
</dbReference>
<dbReference type="InterPro" id="IPR000551">
    <property type="entry name" value="MerR-type_HTH_dom"/>
</dbReference>
<comment type="caution">
    <text evidence="5">The sequence shown here is derived from an EMBL/GenBank/DDBJ whole genome shotgun (WGS) entry which is preliminary data.</text>
</comment>
<dbReference type="AlphaFoldDB" id="A0A7W6LH26"/>
<keyword evidence="5" id="KW-0223">Dioxygenase</keyword>
<dbReference type="CDD" id="cd02209">
    <property type="entry name" value="cupin_XRE_C"/>
    <property type="match status" value="1"/>
</dbReference>
<dbReference type="CDD" id="cd00093">
    <property type="entry name" value="HTH_XRE"/>
    <property type="match status" value="1"/>
</dbReference>
<dbReference type="InterPro" id="IPR009061">
    <property type="entry name" value="DNA-bd_dom_put_sf"/>
</dbReference>
<keyword evidence="1 5" id="KW-0238">DNA-binding</keyword>
<dbReference type="InterPro" id="IPR001387">
    <property type="entry name" value="Cro/C1-type_HTH"/>
</dbReference>